<keyword evidence="2" id="KW-0689">Ribosomal protein</keyword>
<dbReference type="FunCoup" id="L2GLW2">
    <property type="interactions" value="200"/>
</dbReference>
<keyword evidence="7" id="KW-1185">Reference proteome</keyword>
<dbReference type="InterPro" id="IPR036419">
    <property type="entry name" value="Ribosomal_S3_C_sf"/>
</dbReference>
<evidence type="ECO:0000259" key="5">
    <source>
        <dbReference type="Pfam" id="PF00189"/>
    </source>
</evidence>
<comment type="similarity">
    <text evidence="1">Belongs to the universal ribosomal protein uS3 family.</text>
</comment>
<dbReference type="GO" id="GO:0003906">
    <property type="term" value="F:DNA-(apurinic or apyrimidinic site) endonuclease activity"/>
    <property type="evidence" value="ECO:0007669"/>
    <property type="project" value="EnsemblFungi"/>
</dbReference>
<dbReference type="InterPro" id="IPR001351">
    <property type="entry name" value="Ribosomal_uS3_C"/>
</dbReference>
<keyword evidence="3" id="KW-0687">Ribonucleoprotein</keyword>
<accession>L2GLW2</accession>
<evidence type="ECO:0000256" key="1">
    <source>
        <dbReference type="ARBA" id="ARBA00010761"/>
    </source>
</evidence>
<dbReference type="GO" id="GO:0000056">
    <property type="term" value="P:ribosomal small subunit export from nucleus"/>
    <property type="evidence" value="ECO:0007669"/>
    <property type="project" value="EnsemblFungi"/>
</dbReference>
<dbReference type="InterPro" id="IPR009019">
    <property type="entry name" value="KH_sf_prok-type"/>
</dbReference>
<proteinExistence type="inferred from homology"/>
<evidence type="ECO:0000256" key="2">
    <source>
        <dbReference type="ARBA" id="ARBA00022980"/>
    </source>
</evidence>
<dbReference type="GO" id="GO:0070651">
    <property type="term" value="P:nonfunctional rRNA decay"/>
    <property type="evidence" value="ECO:0007669"/>
    <property type="project" value="EnsemblFungi"/>
</dbReference>
<dbReference type="OMA" id="NKKKWMI"/>
<dbReference type="Proteomes" id="UP000011082">
    <property type="component" value="Unassembled WGS sequence"/>
</dbReference>
<dbReference type="PANTHER" id="PTHR11760">
    <property type="entry name" value="30S/40S RIBOSOMAL PROTEIN S3"/>
    <property type="match status" value="1"/>
</dbReference>
<reference evidence="7" key="1">
    <citation type="submission" date="2011-05" db="EMBL/GenBank/DDBJ databases">
        <title>The genome sequence of Vittaforma corneae strain ATCC 50505.</title>
        <authorList>
            <consortium name="The Broad Institute Genome Sequencing Platform"/>
            <person name="Cuomo C."/>
            <person name="Didier E."/>
            <person name="Bowers L."/>
            <person name="Young S.K."/>
            <person name="Zeng Q."/>
            <person name="Gargeya S."/>
            <person name="Fitzgerald M."/>
            <person name="Haas B."/>
            <person name="Abouelleil A."/>
            <person name="Alvarado L."/>
            <person name="Arachchi H.M."/>
            <person name="Berlin A."/>
            <person name="Chapman S.B."/>
            <person name="Gearin G."/>
            <person name="Goldberg J."/>
            <person name="Griggs A."/>
            <person name="Gujja S."/>
            <person name="Hansen M."/>
            <person name="Heiman D."/>
            <person name="Howarth C."/>
            <person name="Larimer J."/>
            <person name="Lui A."/>
            <person name="MacDonald P.J.P."/>
            <person name="McCowen C."/>
            <person name="Montmayeur A."/>
            <person name="Murphy C."/>
            <person name="Neiman D."/>
            <person name="Pearson M."/>
            <person name="Priest M."/>
            <person name="Roberts A."/>
            <person name="Saif S."/>
            <person name="Shea T."/>
            <person name="Sisk P."/>
            <person name="Stolte C."/>
            <person name="Sykes S."/>
            <person name="Wortman J."/>
            <person name="Nusbaum C."/>
            <person name="Birren B."/>
        </authorList>
    </citation>
    <scope>NUCLEOTIDE SEQUENCE [LARGE SCALE GENOMIC DNA]</scope>
    <source>
        <strain evidence="7">ATCC 50505</strain>
    </source>
</reference>
<evidence type="ECO:0000313" key="7">
    <source>
        <dbReference type="Proteomes" id="UP000011082"/>
    </source>
</evidence>
<protein>
    <recommendedName>
        <fullName evidence="4">40S ribosomal protein S3</fullName>
    </recommendedName>
</protein>
<organism evidence="6 7">
    <name type="scientific">Vittaforma corneae (strain ATCC 50505)</name>
    <name type="common">Microsporidian parasite</name>
    <name type="synonym">Nosema corneum</name>
    <dbReference type="NCBI Taxonomy" id="993615"/>
    <lineage>
        <taxon>Eukaryota</taxon>
        <taxon>Fungi</taxon>
        <taxon>Fungi incertae sedis</taxon>
        <taxon>Microsporidia</taxon>
        <taxon>Nosematidae</taxon>
        <taxon>Vittaforma</taxon>
    </lineage>
</organism>
<dbReference type="HOGENOM" id="CLU_058591_2_1_1"/>
<gene>
    <name evidence="6" type="ORF">VICG_01655</name>
</gene>
<dbReference type="Gene3D" id="3.30.1140.32">
    <property type="entry name" value="Ribosomal protein S3, C-terminal domain"/>
    <property type="match status" value="1"/>
</dbReference>
<dbReference type="Pfam" id="PF00189">
    <property type="entry name" value="Ribosomal_S3_C"/>
    <property type="match status" value="1"/>
</dbReference>
<dbReference type="InterPro" id="IPR015946">
    <property type="entry name" value="KH_dom-like_a/b"/>
</dbReference>
<dbReference type="GO" id="GO:0003735">
    <property type="term" value="F:structural constituent of ribosome"/>
    <property type="evidence" value="ECO:0007669"/>
    <property type="project" value="EnsemblFungi"/>
</dbReference>
<dbReference type="SUPFAM" id="SSF54814">
    <property type="entry name" value="Prokaryotic type KH domain (KH-domain type II)"/>
    <property type="match status" value="1"/>
</dbReference>
<evidence type="ECO:0000256" key="4">
    <source>
        <dbReference type="ARBA" id="ARBA00035408"/>
    </source>
</evidence>
<dbReference type="GO" id="GO:0005634">
    <property type="term" value="C:nucleus"/>
    <property type="evidence" value="ECO:0007669"/>
    <property type="project" value="TreeGrafter"/>
</dbReference>
<evidence type="ECO:0000256" key="3">
    <source>
        <dbReference type="ARBA" id="ARBA00023274"/>
    </source>
</evidence>
<dbReference type="AlphaFoldDB" id="L2GLW2"/>
<sequence length="215" mass="24058">MSEEILRKYIQNGLIDAELNELFGKYFQAQIYAGSTIKHNQTPIKISIKVYNPQEAIGENKFKLLQLQNMIGQRFDIPPNNIDIVFEKIADRGLEPAYHAEQLRLAFLQNKPYKRVINSIIKSSRAAGAQGVMIRVAGKLKGQRAKAIKYFDGYFIQSGMAAKDYVRSAKSQAKCKQGTIGVQVSVMLPYDPEGVVGSNTIISDRITIIEPKAFS</sequence>
<dbReference type="OrthoDB" id="10248446at2759"/>
<dbReference type="GO" id="GO:1990145">
    <property type="term" value="P:maintenance of translational fidelity"/>
    <property type="evidence" value="ECO:0007669"/>
    <property type="project" value="EnsemblFungi"/>
</dbReference>
<dbReference type="EMBL" id="JH370146">
    <property type="protein sequence ID" value="ELA41282.1"/>
    <property type="molecule type" value="Genomic_DNA"/>
</dbReference>
<dbReference type="GO" id="GO:0022627">
    <property type="term" value="C:cytosolic small ribosomal subunit"/>
    <property type="evidence" value="ECO:0007669"/>
    <property type="project" value="EnsemblFungi"/>
</dbReference>
<dbReference type="SUPFAM" id="SSF54821">
    <property type="entry name" value="Ribosomal protein S3 C-terminal domain"/>
    <property type="match status" value="1"/>
</dbReference>
<dbReference type="InterPro" id="IPR057258">
    <property type="entry name" value="Ribosomal_uS3"/>
</dbReference>
<dbReference type="GO" id="GO:0003723">
    <property type="term" value="F:RNA binding"/>
    <property type="evidence" value="ECO:0007669"/>
    <property type="project" value="InterPro"/>
</dbReference>
<dbReference type="STRING" id="993615.L2GLW2"/>
<dbReference type="PANTHER" id="PTHR11760:SF32">
    <property type="entry name" value="SMALL RIBOSOMAL SUBUNIT PROTEIN US3"/>
    <property type="match status" value="1"/>
</dbReference>
<dbReference type="InParanoid" id="L2GLW2"/>
<dbReference type="Gene3D" id="3.30.300.20">
    <property type="match status" value="1"/>
</dbReference>
<dbReference type="VEuPathDB" id="MicrosporidiaDB:VICG_01655"/>
<feature type="domain" description="Small ribosomal subunit protein uS3 C-terminal" evidence="5">
    <location>
        <begin position="108"/>
        <end position="186"/>
    </location>
</feature>
<dbReference type="GeneID" id="19882365"/>
<dbReference type="GO" id="GO:0002181">
    <property type="term" value="P:cytoplasmic translation"/>
    <property type="evidence" value="ECO:0007669"/>
    <property type="project" value="EnsemblFungi"/>
</dbReference>
<evidence type="ECO:0000313" key="6">
    <source>
        <dbReference type="EMBL" id="ELA41282.1"/>
    </source>
</evidence>
<dbReference type="RefSeq" id="XP_007605100.1">
    <property type="nucleotide sequence ID" value="XM_007605038.1"/>
</dbReference>
<dbReference type="GO" id="GO:0030688">
    <property type="term" value="C:preribosome, small subunit precursor"/>
    <property type="evidence" value="ECO:0007669"/>
    <property type="project" value="EnsemblFungi"/>
</dbReference>
<name>L2GLW2_VITCO</name>